<dbReference type="Proteomes" id="UP001500027">
    <property type="component" value="Unassembled WGS sequence"/>
</dbReference>
<evidence type="ECO:0008006" key="4">
    <source>
        <dbReference type="Google" id="ProtNLM"/>
    </source>
</evidence>
<proteinExistence type="inferred from homology"/>
<keyword evidence="3" id="KW-1185">Reference proteome</keyword>
<dbReference type="PANTHER" id="PTHR36842:SF1">
    <property type="entry name" value="PROTEIN TOLB"/>
    <property type="match status" value="1"/>
</dbReference>
<organism evidence="2 3">
    <name type="scientific">Hyunsoonleella aestuarii</name>
    <dbReference type="NCBI Taxonomy" id="912802"/>
    <lineage>
        <taxon>Bacteria</taxon>
        <taxon>Pseudomonadati</taxon>
        <taxon>Bacteroidota</taxon>
        <taxon>Flavobacteriia</taxon>
        <taxon>Flavobacteriales</taxon>
        <taxon>Flavobacteriaceae</taxon>
    </lineage>
</organism>
<dbReference type="NCBIfam" id="NF038032">
    <property type="entry name" value="CehA_McbA_metalo"/>
    <property type="match status" value="1"/>
</dbReference>
<dbReference type="SUPFAM" id="SSF69304">
    <property type="entry name" value="Tricorn protease N-terminal domain"/>
    <property type="match status" value="1"/>
</dbReference>
<name>A0ABP8E7F3_9FLAO</name>
<dbReference type="PANTHER" id="PTHR36842">
    <property type="entry name" value="PROTEIN TOLB HOMOLOG"/>
    <property type="match status" value="1"/>
</dbReference>
<protein>
    <recommendedName>
        <fullName evidence="4">DUF5050 domain-containing protein</fullName>
    </recommendedName>
</protein>
<evidence type="ECO:0000313" key="2">
    <source>
        <dbReference type="EMBL" id="GAA4268178.1"/>
    </source>
</evidence>
<evidence type="ECO:0000256" key="1">
    <source>
        <dbReference type="ARBA" id="ARBA00009820"/>
    </source>
</evidence>
<evidence type="ECO:0000313" key="3">
    <source>
        <dbReference type="Proteomes" id="UP001500027"/>
    </source>
</evidence>
<sequence>MDLKSLVAKRITTSSAVDSSPNWSPDGTQIVFVRDNSLDTNIVLLDIFSNKETILIDTEKLDLDPIFSQDGKHIYYASGEHGSIDLWRLDLSSKENTAITDSGDLERLPVSVNSDEGLIYLKKMGFSYDSIELLDLADNKSHPLAEENFTSQANFSLSPDNRTLVYSWPHGDDYELRLLDIQIPKSTLLLTKSSQLPLFPKFSYDGNWVYYCESNENERTELKRISVNGGIPELIEITNWDFNTPTGKLKITSKVDNKISPVRMNIINSSGHPILPETGSVRSDGQNGLVFFYSPGEIEIVAPLGEITVTAVHGFSTQIAKKTIVLDRSDQTNEINLTKIWDAQTNGWYSGDNHFHLNYGGTNQLDPTDIVLDLKGEDVDVGFPLLANLGQRFLEQDLWNWNRDETPLIYFGQEVRSHFLGHLGLLGIKDLYWPWVWGPRYDIYGRDDRLNAEPLRFARSQNALGGYVHPVSVRDPFNENGSRRIPIELIADSVLGETDVIELGCLWSDEIGTANLWHKFLNLGLPITASAGSDVMNDLYRTMAIGATRVYVKPEGPLTINSYLKALKEGRSFVSNGPLVEFEVDGKIPGEVIEAGQKKVSWKLKVHAPIAFDKVEIFVNGNVVATKKGMSGTTSKTYKGTLAVPAGGWVTVRVSGGDITWPLMDSYPYAETSPIWFNNIGSINSTSAKESAQILLNLLEVSKSRLNYGYGSNPIPKLNAHFEKARLKLSAIIKDQ</sequence>
<dbReference type="InterPro" id="IPR011042">
    <property type="entry name" value="6-blade_b-propeller_TolB-like"/>
</dbReference>
<reference evidence="3" key="1">
    <citation type="journal article" date="2019" name="Int. J. Syst. Evol. Microbiol.">
        <title>The Global Catalogue of Microorganisms (GCM) 10K type strain sequencing project: providing services to taxonomists for standard genome sequencing and annotation.</title>
        <authorList>
            <consortium name="The Broad Institute Genomics Platform"/>
            <consortium name="The Broad Institute Genome Sequencing Center for Infectious Disease"/>
            <person name="Wu L."/>
            <person name="Ma J."/>
        </authorList>
    </citation>
    <scope>NUCLEOTIDE SEQUENCE [LARGE SCALE GENOMIC DNA]</scope>
    <source>
        <strain evidence="3">JCM 17452</strain>
    </source>
</reference>
<dbReference type="Pfam" id="PF07676">
    <property type="entry name" value="PD40"/>
    <property type="match status" value="2"/>
</dbReference>
<comment type="caution">
    <text evidence="2">The sequence shown here is derived from an EMBL/GenBank/DDBJ whole genome shotgun (WGS) entry which is preliminary data.</text>
</comment>
<comment type="similarity">
    <text evidence="1">Belongs to the TolB family.</text>
</comment>
<dbReference type="Gene3D" id="2.120.10.30">
    <property type="entry name" value="TolB, C-terminal domain"/>
    <property type="match status" value="1"/>
</dbReference>
<accession>A0ABP8E7F3</accession>
<dbReference type="EMBL" id="BAABAV010000001">
    <property type="protein sequence ID" value="GAA4268178.1"/>
    <property type="molecule type" value="Genomic_DNA"/>
</dbReference>
<dbReference type="InterPro" id="IPR011659">
    <property type="entry name" value="WD40"/>
</dbReference>
<gene>
    <name evidence="2" type="ORF">GCM10022257_02790</name>
</gene>